<keyword evidence="9" id="KW-1185">Reference proteome</keyword>
<dbReference type="PANTHER" id="PTHR30518:SF2">
    <property type="entry name" value="ENDOLYTIC MUREIN TRANSGLYCOSYLASE"/>
    <property type="match status" value="1"/>
</dbReference>
<keyword evidence="3 7" id="KW-1133">Transmembrane helix</keyword>
<dbReference type="EC" id="4.2.2.29" evidence="7"/>
<evidence type="ECO:0000256" key="5">
    <source>
        <dbReference type="ARBA" id="ARBA00023239"/>
    </source>
</evidence>
<proteinExistence type="inferred from homology"/>
<evidence type="ECO:0000256" key="3">
    <source>
        <dbReference type="ARBA" id="ARBA00022989"/>
    </source>
</evidence>
<dbReference type="CDD" id="cd08010">
    <property type="entry name" value="MltG_like"/>
    <property type="match status" value="1"/>
</dbReference>
<reference evidence="8" key="1">
    <citation type="submission" date="2022-11" db="EMBL/GenBank/DDBJ databases">
        <title>Parathalassolutuus dongxingensis gen. nov., sp. nov., a novel member of family Oceanospirillaceae isolated from a coastal shrimp pond in Guangxi, China.</title>
        <authorList>
            <person name="Chen H."/>
        </authorList>
    </citation>
    <scope>NUCLEOTIDE SEQUENCE</scope>
    <source>
        <strain evidence="8">G-43</strain>
    </source>
</reference>
<dbReference type="EMBL" id="JAPNOA010000026">
    <property type="protein sequence ID" value="MCY0965354.1"/>
    <property type="molecule type" value="Genomic_DNA"/>
</dbReference>
<dbReference type="InterPro" id="IPR003770">
    <property type="entry name" value="MLTG-like"/>
</dbReference>
<protein>
    <recommendedName>
        <fullName evidence="7">Endolytic murein transglycosylase</fullName>
        <ecNumber evidence="7">4.2.2.29</ecNumber>
    </recommendedName>
    <alternativeName>
        <fullName evidence="7">Peptidoglycan lytic transglycosylase</fullName>
    </alternativeName>
    <alternativeName>
        <fullName evidence="7">Peptidoglycan polymerization terminase</fullName>
    </alternativeName>
</protein>
<dbReference type="HAMAP" id="MF_02065">
    <property type="entry name" value="MltG"/>
    <property type="match status" value="1"/>
</dbReference>
<dbReference type="PANTHER" id="PTHR30518">
    <property type="entry name" value="ENDOLYTIC MUREIN TRANSGLYCOSYLASE"/>
    <property type="match status" value="1"/>
</dbReference>
<comment type="similarity">
    <text evidence="7">Belongs to the transglycosylase MltG family.</text>
</comment>
<keyword evidence="4 7" id="KW-0472">Membrane</keyword>
<comment type="caution">
    <text evidence="8">The sequence shown here is derived from an EMBL/GenBank/DDBJ whole genome shotgun (WGS) entry which is preliminary data.</text>
</comment>
<evidence type="ECO:0000313" key="8">
    <source>
        <dbReference type="EMBL" id="MCY0965354.1"/>
    </source>
</evidence>
<comment type="catalytic activity">
    <reaction evidence="7">
        <text>a peptidoglycan chain = a peptidoglycan chain with N-acetyl-1,6-anhydromuramyl-[peptide] at the reducing end + a peptidoglycan chain with N-acetylglucosamine at the non-reducing end.</text>
        <dbReference type="EC" id="4.2.2.29"/>
    </reaction>
</comment>
<name>A0A9X3ED32_9GAMM</name>
<keyword evidence="7" id="KW-0997">Cell inner membrane</keyword>
<dbReference type="RefSeq" id="WP_283173568.1">
    <property type="nucleotide sequence ID" value="NZ_JAPNOA010000026.1"/>
</dbReference>
<evidence type="ECO:0000256" key="4">
    <source>
        <dbReference type="ARBA" id="ARBA00023136"/>
    </source>
</evidence>
<keyword evidence="2 7" id="KW-0812">Transmembrane</keyword>
<dbReference type="GO" id="GO:0009252">
    <property type="term" value="P:peptidoglycan biosynthetic process"/>
    <property type="evidence" value="ECO:0007669"/>
    <property type="project" value="UniProtKB-UniRule"/>
</dbReference>
<gene>
    <name evidence="7 8" type="primary">mltG</name>
    <name evidence="8" type="ORF">OUO13_09160</name>
</gene>
<dbReference type="GO" id="GO:0071555">
    <property type="term" value="P:cell wall organization"/>
    <property type="evidence" value="ECO:0007669"/>
    <property type="project" value="UniProtKB-KW"/>
</dbReference>
<evidence type="ECO:0000313" key="9">
    <source>
        <dbReference type="Proteomes" id="UP001150830"/>
    </source>
</evidence>
<accession>A0A9X3ED32</accession>
<evidence type="ECO:0000256" key="2">
    <source>
        <dbReference type="ARBA" id="ARBA00022692"/>
    </source>
</evidence>
<dbReference type="GO" id="GO:0008932">
    <property type="term" value="F:lytic endotransglycosylase activity"/>
    <property type="evidence" value="ECO:0007669"/>
    <property type="project" value="UniProtKB-UniRule"/>
</dbReference>
<dbReference type="NCBIfam" id="TIGR00247">
    <property type="entry name" value="endolytic transglycosylase MltG"/>
    <property type="match status" value="1"/>
</dbReference>
<organism evidence="8 9">
    <name type="scientific">Parathalassolituus penaei</name>
    <dbReference type="NCBI Taxonomy" id="2997323"/>
    <lineage>
        <taxon>Bacteria</taxon>
        <taxon>Pseudomonadati</taxon>
        <taxon>Pseudomonadota</taxon>
        <taxon>Gammaproteobacteria</taxon>
        <taxon>Oceanospirillales</taxon>
        <taxon>Oceanospirillaceae</taxon>
        <taxon>Parathalassolituus</taxon>
    </lineage>
</organism>
<evidence type="ECO:0000256" key="7">
    <source>
        <dbReference type="HAMAP-Rule" id="MF_02065"/>
    </source>
</evidence>
<feature type="site" description="Important for catalytic activity" evidence="7">
    <location>
        <position position="208"/>
    </location>
</feature>
<evidence type="ECO:0000256" key="6">
    <source>
        <dbReference type="ARBA" id="ARBA00023316"/>
    </source>
</evidence>
<comment type="function">
    <text evidence="7">Functions as a peptidoglycan terminase that cleaves nascent peptidoglycan strands endolytically to terminate their elongation.</text>
</comment>
<keyword evidence="6 7" id="KW-0961">Cell wall biogenesis/degradation</keyword>
<dbReference type="Proteomes" id="UP001150830">
    <property type="component" value="Unassembled WGS sequence"/>
</dbReference>
<dbReference type="GO" id="GO:0005886">
    <property type="term" value="C:plasma membrane"/>
    <property type="evidence" value="ECO:0007669"/>
    <property type="project" value="UniProtKB-UniRule"/>
</dbReference>
<sequence>MKKLFASLIVLLVILAALLSALWSLPMKNTQEVLIEVGQGDTLRSKSSEWEAQGWLPSAALLRMQARVLKKGTLRAGEYMVPTGLDGPAFLDWLEAARPLTYKVRFIEGTRLTDAIEAIRTAPRLKQDIDPLTPASIAQLLGLEGNVEGMLFPDTYVYQGGERASAIIRQSYRMMQTQLQDAWEKRAQNLPYQTPYEALIMASIVEKETSLASERPQIAGVFVRRLQKGMRLETDPTVIYGLGSTYAGDLRRSHLQDENNPYNTYRIKALPPTPIAMAGRAAIDAALHPADGNNLFFVARGDGSHVFSATLDAHNAAVNEYQIRNRSKAYRSTPAKEASQ</sequence>
<dbReference type="Pfam" id="PF02618">
    <property type="entry name" value="YceG"/>
    <property type="match status" value="1"/>
</dbReference>
<dbReference type="AlphaFoldDB" id="A0A9X3ED32"/>
<keyword evidence="5 7" id="KW-0456">Lyase</keyword>
<keyword evidence="1 7" id="KW-1003">Cell membrane</keyword>
<dbReference type="Gene3D" id="3.30.160.60">
    <property type="entry name" value="Classic Zinc Finger"/>
    <property type="match status" value="1"/>
</dbReference>
<evidence type="ECO:0000256" key="1">
    <source>
        <dbReference type="ARBA" id="ARBA00022475"/>
    </source>
</evidence>